<sequence>MAARDDSAPNERSISIPGQASDQPAALAGDDKAWKTPQKWLHRFIRTVAFMERTGNAVGTLAFTWATVVVLGGFSTDLRDDFWYATAIVFLEAFRVFSRENRSDDKLLFKTTGGIRVLRLSSTLELLYFLNAVVVILCLSIIILIALSHLLPNKRYTPLLLAGILVPLAKFPVTSLLKRANKPRTRRQARRVGVLLPLIPLAAILALACVLVLDGTPPTTVVATATLLFIMCVLSQQLITAREAIKTAAVADEASPSSVGFARRACRVLRPKLINAALLVFIPCIVFLMMNFGYLGPYTLLTAVALGNFQIPVAVARVAISSARLAGRVNRIVTNNVNLVPSLKIYGLVLAQGALYILACLIDPFSVVLRRWLARRCKLGGVLGVRCVDLYHEHAYDACMEEGLLAMDDVDILSFAINSLISSNEPDREKVLAAVRVLHSLLQSGGSKARLAASKITTSTNTVATLIGMLAWAAIEDHDARLFAAKIIAALAGEIPIVRFPGTVQLISSLLDTRSNPMREQGGGGTTQAQVAAPAGNINTDHCSTCCCCFRKPNNCRIKKLWSLPEDEHPDNDEEALPVLGMVILEKLVSDPENCARIGRATGLISKAIGFIACSSDDDHAIAVSGEAQRCRPITTSSLKLVAKLASTKGEVGVELRRKISDHPFLLSCLSEILEGDSREQYWASAMDIVGKLSVDEDTRQEVGDNRVIIARLVRKFLDQPSSTDGDHPLWASAGKALEVLSMESPSNCSAILKEAENLKKDEEHGHDLVDDLKNMLWSRDDDGHRGVVAASLLQNLCAHVGDDLHRHPGSTEHLASALKEVLEKILDANGKQLEVLIGLASQIHNAIPAQRFEDAVKSFTDNLEALIQKLWAHSTPTGSQTCSDQYKSIFRKKGMVEALTKVERTPSKRYRLFFGDAGVVLERGLPLPELVAKSAAV</sequence>
<dbReference type="PANTHER" id="PTHR33115:SF37">
    <property type="entry name" value="OS01G0618300 PROTEIN"/>
    <property type="match status" value="1"/>
</dbReference>
<feature type="transmembrane region" description="Helical" evidence="2">
    <location>
        <begin position="156"/>
        <end position="173"/>
    </location>
</feature>
<feature type="transmembrane region" description="Helical" evidence="2">
    <location>
        <begin position="194"/>
        <end position="213"/>
    </location>
</feature>
<keyword evidence="2" id="KW-0472">Membrane</keyword>
<dbReference type="EnsemblPlants" id="LPERR01G19620.1">
    <property type="protein sequence ID" value="LPERR01G19620.1"/>
    <property type="gene ID" value="LPERR01G19620"/>
</dbReference>
<dbReference type="AlphaFoldDB" id="A0A0D9V2Z0"/>
<dbReference type="STRING" id="77586.A0A0D9V2Z0"/>
<dbReference type="InterPro" id="IPR011989">
    <property type="entry name" value="ARM-like"/>
</dbReference>
<proteinExistence type="predicted"/>
<evidence type="ECO:0000313" key="3">
    <source>
        <dbReference type="EnsemblPlants" id="LPERR01G19620.1"/>
    </source>
</evidence>
<keyword evidence="2" id="KW-0812">Transmembrane</keyword>
<organism evidence="3 4">
    <name type="scientific">Leersia perrieri</name>
    <dbReference type="NCBI Taxonomy" id="77586"/>
    <lineage>
        <taxon>Eukaryota</taxon>
        <taxon>Viridiplantae</taxon>
        <taxon>Streptophyta</taxon>
        <taxon>Embryophyta</taxon>
        <taxon>Tracheophyta</taxon>
        <taxon>Spermatophyta</taxon>
        <taxon>Magnoliopsida</taxon>
        <taxon>Liliopsida</taxon>
        <taxon>Poales</taxon>
        <taxon>Poaceae</taxon>
        <taxon>BOP clade</taxon>
        <taxon>Oryzoideae</taxon>
        <taxon>Oryzeae</taxon>
        <taxon>Oryzinae</taxon>
        <taxon>Leersia</taxon>
    </lineage>
</organism>
<dbReference type="SUPFAM" id="SSF48371">
    <property type="entry name" value="ARM repeat"/>
    <property type="match status" value="1"/>
</dbReference>
<keyword evidence="4" id="KW-1185">Reference proteome</keyword>
<reference evidence="3" key="3">
    <citation type="submission" date="2015-04" db="UniProtKB">
        <authorList>
            <consortium name="EnsemblPlants"/>
        </authorList>
    </citation>
    <scope>IDENTIFICATION</scope>
</reference>
<dbReference type="HOGENOM" id="CLU_006857_3_0_1"/>
<reference evidence="4" key="2">
    <citation type="submission" date="2013-12" db="EMBL/GenBank/DDBJ databases">
        <authorList>
            <person name="Yu Y."/>
            <person name="Lee S."/>
            <person name="de Baynast K."/>
            <person name="Wissotski M."/>
            <person name="Liu L."/>
            <person name="Talag J."/>
            <person name="Goicoechea J."/>
            <person name="Angelova A."/>
            <person name="Jetty R."/>
            <person name="Kudrna D."/>
            <person name="Golser W."/>
            <person name="Rivera L."/>
            <person name="Zhang J."/>
            <person name="Wing R."/>
        </authorList>
    </citation>
    <scope>NUCLEOTIDE SEQUENCE</scope>
</reference>
<feature type="transmembrane region" description="Helical" evidence="2">
    <location>
        <begin position="219"/>
        <end position="239"/>
    </location>
</feature>
<feature type="transmembrane region" description="Helical" evidence="2">
    <location>
        <begin position="126"/>
        <end position="150"/>
    </location>
</feature>
<feature type="transmembrane region" description="Helical" evidence="2">
    <location>
        <begin position="273"/>
        <end position="294"/>
    </location>
</feature>
<feature type="transmembrane region" description="Helical" evidence="2">
    <location>
        <begin position="56"/>
        <end position="76"/>
    </location>
</feature>
<dbReference type="Gene3D" id="1.25.10.10">
    <property type="entry name" value="Leucine-rich Repeat Variant"/>
    <property type="match status" value="1"/>
</dbReference>
<protein>
    <submittedName>
        <fullName evidence="3">Uncharacterized protein</fullName>
    </submittedName>
</protein>
<evidence type="ECO:0000313" key="4">
    <source>
        <dbReference type="Proteomes" id="UP000032180"/>
    </source>
</evidence>
<feature type="region of interest" description="Disordered" evidence="1">
    <location>
        <begin position="1"/>
        <end position="28"/>
    </location>
</feature>
<reference evidence="3 4" key="1">
    <citation type="submission" date="2012-08" db="EMBL/GenBank/DDBJ databases">
        <title>Oryza genome evolution.</title>
        <authorList>
            <person name="Wing R.A."/>
        </authorList>
    </citation>
    <scope>NUCLEOTIDE SEQUENCE</scope>
</reference>
<dbReference type="eggNOG" id="ENOG502QRQI">
    <property type="taxonomic scope" value="Eukaryota"/>
</dbReference>
<dbReference type="Proteomes" id="UP000032180">
    <property type="component" value="Chromosome 1"/>
</dbReference>
<dbReference type="InterPro" id="IPR016024">
    <property type="entry name" value="ARM-type_fold"/>
</dbReference>
<evidence type="ECO:0000256" key="1">
    <source>
        <dbReference type="SAM" id="MobiDB-lite"/>
    </source>
</evidence>
<feature type="transmembrane region" description="Helical" evidence="2">
    <location>
        <begin position="82"/>
        <end position="98"/>
    </location>
</feature>
<evidence type="ECO:0000256" key="2">
    <source>
        <dbReference type="SAM" id="Phobius"/>
    </source>
</evidence>
<dbReference type="Gramene" id="LPERR01G19620.1">
    <property type="protein sequence ID" value="LPERR01G19620.1"/>
    <property type="gene ID" value="LPERR01G19620"/>
</dbReference>
<keyword evidence="2" id="KW-1133">Transmembrane helix</keyword>
<accession>A0A0D9V2Z0</accession>
<feature type="transmembrane region" description="Helical" evidence="2">
    <location>
        <begin position="345"/>
        <end position="369"/>
    </location>
</feature>
<dbReference type="PANTHER" id="PTHR33115">
    <property type="entry name" value="ARM REPEAT SUPERFAMILY PROTEIN"/>
    <property type="match status" value="1"/>
</dbReference>
<name>A0A0D9V2Z0_9ORYZ</name>
<feature type="compositionally biased region" description="Polar residues" evidence="1">
    <location>
        <begin position="10"/>
        <end position="22"/>
    </location>
</feature>